<keyword evidence="3 4" id="KW-0413">Isomerase</keyword>
<evidence type="ECO:0000259" key="8">
    <source>
        <dbReference type="Pfam" id="PF01416"/>
    </source>
</evidence>
<dbReference type="InterPro" id="IPR020103">
    <property type="entry name" value="PsdUridine_synth_cat_dom_sf"/>
</dbReference>
<dbReference type="InterPro" id="IPR020095">
    <property type="entry name" value="PsdUridine_synth_TruA_C"/>
</dbReference>
<comment type="caution">
    <text evidence="4">Lacks conserved residue(s) required for the propagation of feature annotation.</text>
</comment>
<evidence type="ECO:0000256" key="4">
    <source>
        <dbReference type="HAMAP-Rule" id="MF_00171"/>
    </source>
</evidence>
<name>A0A562J7U8_9FIRM</name>
<dbReference type="FunFam" id="3.30.70.580:FF:000001">
    <property type="entry name" value="tRNA pseudouridine synthase A"/>
    <property type="match status" value="1"/>
</dbReference>
<evidence type="ECO:0000313" key="9">
    <source>
        <dbReference type="EMBL" id="TWH79004.1"/>
    </source>
</evidence>
<sequence>MRNIKMIIQYDGTRYKGWQKQTEDINTVQGKLESILGNMTGEEIQLVGCGRTDTGVHAINYTANFHTNSTMNTDDMHKYLNDKLPDDIAVKSIKNASERFHARYNILSKTYMYRINNSGIKNVFDRKYIHSIDEKLNIEKMRECAAVLVGTHDFQSFTTLKSKTKSTVRTINFINIEDNDGIIEIDVNGNGFLWNMVRIILGTLIEAGKEKLNPEDVKNILEAKKRAEAGPMVPAKALFLKDVEY</sequence>
<dbReference type="RefSeq" id="WP_212633485.1">
    <property type="nucleotide sequence ID" value="NZ_VLKH01000007.1"/>
</dbReference>
<dbReference type="InterPro" id="IPR020094">
    <property type="entry name" value="TruA/RsuA/RluB/E/F_N"/>
</dbReference>
<comment type="catalytic activity">
    <reaction evidence="4 7">
        <text>uridine(38/39/40) in tRNA = pseudouridine(38/39/40) in tRNA</text>
        <dbReference type="Rhea" id="RHEA:22376"/>
        <dbReference type="Rhea" id="RHEA-COMP:10085"/>
        <dbReference type="Rhea" id="RHEA-COMP:10087"/>
        <dbReference type="ChEBI" id="CHEBI:65314"/>
        <dbReference type="ChEBI" id="CHEBI:65315"/>
        <dbReference type="EC" id="5.4.99.12"/>
    </reaction>
</comment>
<evidence type="ECO:0000256" key="7">
    <source>
        <dbReference type="RuleBase" id="RU003792"/>
    </source>
</evidence>
<dbReference type="AlphaFoldDB" id="A0A562J7U8"/>
<comment type="caution">
    <text evidence="9">The sequence shown here is derived from an EMBL/GenBank/DDBJ whole genome shotgun (WGS) entry which is preliminary data.</text>
</comment>
<comment type="similarity">
    <text evidence="1 4 7">Belongs to the tRNA pseudouridine synthase TruA family.</text>
</comment>
<keyword evidence="10" id="KW-1185">Reference proteome</keyword>
<evidence type="ECO:0000256" key="2">
    <source>
        <dbReference type="ARBA" id="ARBA00022694"/>
    </source>
</evidence>
<evidence type="ECO:0000313" key="10">
    <source>
        <dbReference type="Proteomes" id="UP000315343"/>
    </source>
</evidence>
<comment type="function">
    <text evidence="4">Formation of pseudouridine at positions 38, 39 and 40 in the anticodon stem and loop of transfer RNAs.</text>
</comment>
<keyword evidence="2 4" id="KW-0819">tRNA processing</keyword>
<evidence type="ECO:0000256" key="6">
    <source>
        <dbReference type="PIRSR" id="PIRSR001430-2"/>
    </source>
</evidence>
<protein>
    <recommendedName>
        <fullName evidence="4">tRNA pseudouridine synthase A</fullName>
        <ecNumber evidence="4">5.4.99.12</ecNumber>
    </recommendedName>
    <alternativeName>
        <fullName evidence="4">tRNA pseudouridine(38-40) synthase</fullName>
    </alternativeName>
    <alternativeName>
        <fullName evidence="4">tRNA pseudouridylate synthase I</fullName>
    </alternativeName>
    <alternativeName>
        <fullName evidence="4">tRNA-uridine isomerase I</fullName>
    </alternativeName>
</protein>
<dbReference type="Gene3D" id="3.30.70.580">
    <property type="entry name" value="Pseudouridine synthase I, catalytic domain, N-terminal subdomain"/>
    <property type="match status" value="1"/>
</dbReference>
<dbReference type="SUPFAM" id="SSF55120">
    <property type="entry name" value="Pseudouridine synthase"/>
    <property type="match status" value="1"/>
</dbReference>
<organism evidence="9 10">
    <name type="scientific">Sedimentibacter saalensis</name>
    <dbReference type="NCBI Taxonomy" id="130788"/>
    <lineage>
        <taxon>Bacteria</taxon>
        <taxon>Bacillati</taxon>
        <taxon>Bacillota</taxon>
        <taxon>Tissierellia</taxon>
        <taxon>Sedimentibacter</taxon>
    </lineage>
</organism>
<feature type="domain" description="Pseudouridine synthase I TruA alpha/beta" evidence="8">
    <location>
        <begin position="7"/>
        <end position="105"/>
    </location>
</feature>
<dbReference type="NCBIfam" id="TIGR00071">
    <property type="entry name" value="hisT_truA"/>
    <property type="match status" value="1"/>
</dbReference>
<evidence type="ECO:0000256" key="5">
    <source>
        <dbReference type="PIRSR" id="PIRSR001430-1"/>
    </source>
</evidence>
<dbReference type="Pfam" id="PF01416">
    <property type="entry name" value="PseudoU_synth_1"/>
    <property type="match status" value="2"/>
</dbReference>
<feature type="active site" description="Nucleophile" evidence="4 5">
    <location>
        <position position="53"/>
    </location>
</feature>
<dbReference type="GO" id="GO:0031119">
    <property type="term" value="P:tRNA pseudouridine synthesis"/>
    <property type="evidence" value="ECO:0007669"/>
    <property type="project" value="UniProtKB-UniRule"/>
</dbReference>
<dbReference type="CDD" id="cd02570">
    <property type="entry name" value="PseudoU_synth_EcTruA"/>
    <property type="match status" value="1"/>
</dbReference>
<dbReference type="GO" id="GO:0003723">
    <property type="term" value="F:RNA binding"/>
    <property type="evidence" value="ECO:0007669"/>
    <property type="project" value="InterPro"/>
</dbReference>
<dbReference type="PANTHER" id="PTHR11142">
    <property type="entry name" value="PSEUDOURIDYLATE SYNTHASE"/>
    <property type="match status" value="1"/>
</dbReference>
<dbReference type="HAMAP" id="MF_00171">
    <property type="entry name" value="TruA"/>
    <property type="match status" value="1"/>
</dbReference>
<dbReference type="Gene3D" id="3.30.70.660">
    <property type="entry name" value="Pseudouridine synthase I, catalytic domain, C-terminal subdomain"/>
    <property type="match status" value="1"/>
</dbReference>
<gene>
    <name evidence="4" type="primary">truA</name>
    <name evidence="9" type="ORF">LY60_02532</name>
</gene>
<reference evidence="9 10" key="1">
    <citation type="submission" date="2019-07" db="EMBL/GenBank/DDBJ databases">
        <title>Genomic Encyclopedia of Type Strains, Phase I: the one thousand microbial genomes (KMG-I) project.</title>
        <authorList>
            <person name="Kyrpides N."/>
        </authorList>
    </citation>
    <scope>NUCLEOTIDE SEQUENCE [LARGE SCALE GENOMIC DNA]</scope>
    <source>
        <strain evidence="9 10">DSM 13558</strain>
    </source>
</reference>
<dbReference type="EMBL" id="VLKH01000007">
    <property type="protein sequence ID" value="TWH79004.1"/>
    <property type="molecule type" value="Genomic_DNA"/>
</dbReference>
<dbReference type="EC" id="5.4.99.12" evidence="4"/>
<feature type="domain" description="Pseudouridine synthase I TruA alpha/beta" evidence="8">
    <location>
        <begin position="145"/>
        <end position="245"/>
    </location>
</feature>
<feature type="binding site" evidence="4 6">
    <location>
        <position position="111"/>
    </location>
    <ligand>
        <name>substrate</name>
    </ligand>
</feature>
<dbReference type="InterPro" id="IPR020097">
    <property type="entry name" value="PsdUridine_synth_TruA_a/b_dom"/>
</dbReference>
<dbReference type="PIRSF" id="PIRSF001430">
    <property type="entry name" value="tRNA_psdUrid_synth"/>
    <property type="match status" value="1"/>
</dbReference>
<dbReference type="Proteomes" id="UP000315343">
    <property type="component" value="Unassembled WGS sequence"/>
</dbReference>
<proteinExistence type="inferred from homology"/>
<dbReference type="GO" id="GO:0160147">
    <property type="term" value="F:tRNA pseudouridine(38-40) synthase activity"/>
    <property type="evidence" value="ECO:0007669"/>
    <property type="project" value="UniProtKB-EC"/>
</dbReference>
<dbReference type="PANTHER" id="PTHR11142:SF22">
    <property type="entry name" value="TRNA PSEUDOURIDINE SYNTHASE A 2"/>
    <property type="match status" value="1"/>
</dbReference>
<evidence type="ECO:0000256" key="1">
    <source>
        <dbReference type="ARBA" id="ARBA00009375"/>
    </source>
</evidence>
<accession>A0A562J7U8</accession>
<evidence type="ECO:0000256" key="3">
    <source>
        <dbReference type="ARBA" id="ARBA00023235"/>
    </source>
</evidence>
<comment type="subunit">
    <text evidence="4">Homodimer.</text>
</comment>
<dbReference type="InterPro" id="IPR001406">
    <property type="entry name" value="PsdUridine_synth_TruA"/>
</dbReference>